<keyword evidence="3 8" id="KW-0812">Transmembrane</keyword>
<reference evidence="10" key="1">
    <citation type="submission" date="2021-12" db="EMBL/GenBank/DDBJ databases">
        <authorList>
            <person name="Zaccaron A."/>
            <person name="Stergiopoulos I."/>
        </authorList>
    </citation>
    <scope>NUCLEOTIDE SEQUENCE</scope>
    <source>
        <strain evidence="10">Race5_Kim</strain>
    </source>
</reference>
<feature type="region of interest" description="Disordered" evidence="7">
    <location>
        <begin position="71"/>
        <end position="133"/>
    </location>
</feature>
<dbReference type="GeneID" id="71981038"/>
<dbReference type="AlphaFoldDB" id="A0A9Q8P396"/>
<feature type="compositionally biased region" description="Basic and acidic residues" evidence="7">
    <location>
        <begin position="276"/>
        <end position="300"/>
    </location>
</feature>
<dbReference type="Pfam" id="PF01694">
    <property type="entry name" value="Rhomboid"/>
    <property type="match status" value="1"/>
</dbReference>
<dbReference type="KEGG" id="ffu:CLAFUR5_01160"/>
<keyword evidence="11" id="KW-1185">Reference proteome</keyword>
<evidence type="ECO:0000256" key="7">
    <source>
        <dbReference type="SAM" id="MobiDB-lite"/>
    </source>
</evidence>
<dbReference type="GO" id="GO:0006465">
    <property type="term" value="P:signal peptide processing"/>
    <property type="evidence" value="ECO:0007669"/>
    <property type="project" value="TreeGrafter"/>
</dbReference>
<gene>
    <name evidence="10" type="ORF">CLAFUR5_01160</name>
</gene>
<reference evidence="10" key="2">
    <citation type="journal article" date="2022" name="Microb. Genom.">
        <title>A chromosome-scale genome assembly of the tomato pathogen Cladosporium fulvum reveals a compartmentalized genome architecture and the presence of a dispensable chromosome.</title>
        <authorList>
            <person name="Zaccaron A.Z."/>
            <person name="Chen L.H."/>
            <person name="Samaras A."/>
            <person name="Stergiopoulos I."/>
        </authorList>
    </citation>
    <scope>NUCLEOTIDE SEQUENCE</scope>
    <source>
        <strain evidence="10">Race5_Kim</strain>
    </source>
</reference>
<evidence type="ECO:0000256" key="2">
    <source>
        <dbReference type="ARBA" id="ARBA00009045"/>
    </source>
</evidence>
<dbReference type="PANTHER" id="PTHR43731:SF14">
    <property type="entry name" value="PRESENILIN-ASSOCIATED RHOMBOID-LIKE PROTEIN, MITOCHONDRIAL"/>
    <property type="match status" value="1"/>
</dbReference>
<accession>A0A9Q8P396</accession>
<evidence type="ECO:0000256" key="6">
    <source>
        <dbReference type="ARBA" id="ARBA00023136"/>
    </source>
</evidence>
<comment type="subcellular location">
    <subcellularLocation>
        <location evidence="1">Membrane</location>
        <topology evidence="1">Multi-pass membrane protein</topology>
    </subcellularLocation>
</comment>
<comment type="similarity">
    <text evidence="2">Belongs to the peptidase S54 family.</text>
</comment>
<dbReference type="InterPro" id="IPR022764">
    <property type="entry name" value="Peptidase_S54_rhomboid_dom"/>
</dbReference>
<evidence type="ECO:0000256" key="8">
    <source>
        <dbReference type="SAM" id="Phobius"/>
    </source>
</evidence>
<organism evidence="10 11">
    <name type="scientific">Passalora fulva</name>
    <name type="common">Tomato leaf mold</name>
    <name type="synonym">Cladosporium fulvum</name>
    <dbReference type="NCBI Taxonomy" id="5499"/>
    <lineage>
        <taxon>Eukaryota</taxon>
        <taxon>Fungi</taxon>
        <taxon>Dikarya</taxon>
        <taxon>Ascomycota</taxon>
        <taxon>Pezizomycotina</taxon>
        <taxon>Dothideomycetes</taxon>
        <taxon>Dothideomycetidae</taxon>
        <taxon>Mycosphaerellales</taxon>
        <taxon>Mycosphaerellaceae</taxon>
        <taxon>Fulvia</taxon>
    </lineage>
</organism>
<evidence type="ECO:0000256" key="4">
    <source>
        <dbReference type="ARBA" id="ARBA00022801"/>
    </source>
</evidence>
<keyword evidence="6 8" id="KW-0472">Membrane</keyword>
<feature type="compositionally biased region" description="Acidic residues" evidence="7">
    <location>
        <begin position="255"/>
        <end position="264"/>
    </location>
</feature>
<keyword evidence="5 8" id="KW-1133">Transmembrane helix</keyword>
<dbReference type="RefSeq" id="XP_047756064.1">
    <property type="nucleotide sequence ID" value="XM_047900308.1"/>
</dbReference>
<keyword evidence="4" id="KW-0378">Hydrolase</keyword>
<evidence type="ECO:0000256" key="3">
    <source>
        <dbReference type="ARBA" id="ARBA00022692"/>
    </source>
</evidence>
<evidence type="ECO:0000313" key="11">
    <source>
        <dbReference type="Proteomes" id="UP000756132"/>
    </source>
</evidence>
<feature type="transmembrane region" description="Helical" evidence="8">
    <location>
        <begin position="501"/>
        <end position="523"/>
    </location>
</feature>
<feature type="transmembrane region" description="Helical" evidence="8">
    <location>
        <begin position="424"/>
        <end position="441"/>
    </location>
</feature>
<dbReference type="OrthoDB" id="10260614at2759"/>
<feature type="compositionally biased region" description="Acidic residues" evidence="7">
    <location>
        <begin position="124"/>
        <end position="133"/>
    </location>
</feature>
<dbReference type="GO" id="GO:0004252">
    <property type="term" value="F:serine-type endopeptidase activity"/>
    <property type="evidence" value="ECO:0007669"/>
    <property type="project" value="InterPro"/>
</dbReference>
<protein>
    <submittedName>
        <fullName evidence="10">Rhomboid protein 1, mitochondrial</fullName>
    </submittedName>
</protein>
<dbReference type="SUPFAM" id="SSF144091">
    <property type="entry name" value="Rhomboid-like"/>
    <property type="match status" value="1"/>
</dbReference>
<dbReference type="Proteomes" id="UP000756132">
    <property type="component" value="Chromosome 1"/>
</dbReference>
<evidence type="ECO:0000313" key="10">
    <source>
        <dbReference type="EMBL" id="UJO11698.1"/>
    </source>
</evidence>
<evidence type="ECO:0000259" key="9">
    <source>
        <dbReference type="Pfam" id="PF01694"/>
    </source>
</evidence>
<evidence type="ECO:0000256" key="1">
    <source>
        <dbReference type="ARBA" id="ARBA00004141"/>
    </source>
</evidence>
<feature type="region of interest" description="Disordered" evidence="7">
    <location>
        <begin position="255"/>
        <end position="304"/>
    </location>
</feature>
<dbReference type="PANTHER" id="PTHR43731">
    <property type="entry name" value="RHOMBOID PROTEASE"/>
    <property type="match status" value="1"/>
</dbReference>
<feature type="transmembrane region" description="Helical" evidence="8">
    <location>
        <begin position="560"/>
        <end position="581"/>
    </location>
</feature>
<dbReference type="EMBL" id="CP090163">
    <property type="protein sequence ID" value="UJO11698.1"/>
    <property type="molecule type" value="Genomic_DNA"/>
</dbReference>
<feature type="domain" description="Peptidase S54 rhomboid" evidence="9">
    <location>
        <begin position="466"/>
        <end position="608"/>
    </location>
</feature>
<name>A0A9Q8P396_PASFU</name>
<dbReference type="InterPro" id="IPR050925">
    <property type="entry name" value="Rhomboid_protease_S54"/>
</dbReference>
<dbReference type="Gene3D" id="1.20.1540.10">
    <property type="entry name" value="Rhomboid-like"/>
    <property type="match status" value="1"/>
</dbReference>
<dbReference type="InterPro" id="IPR035952">
    <property type="entry name" value="Rhomboid-like_sf"/>
</dbReference>
<dbReference type="GO" id="GO:0016020">
    <property type="term" value="C:membrane"/>
    <property type="evidence" value="ECO:0007669"/>
    <property type="project" value="UniProtKB-SubCell"/>
</dbReference>
<proteinExistence type="inferred from homology"/>
<feature type="transmembrane region" description="Helical" evidence="8">
    <location>
        <begin position="386"/>
        <end position="404"/>
    </location>
</feature>
<feature type="transmembrane region" description="Helical" evidence="8">
    <location>
        <begin position="529"/>
        <end position="548"/>
    </location>
</feature>
<sequence length="632" mass="69217">MNNVWTTIALRTPCAAVRSNTRGTPLLHLFHSYAKQHSSLTLAIPSCARARSRWVTKEMACAVKQDRSFTATSAVAAKSRNNRTPSAPKSNPKIASRTAEARNDARLQAAPTVASHTEGVPAGGEEEEEEEEALTWRDYDPAGGMPLPNGELSQPEINAVFNGEEVDADTGNYILSVMHWRRMSGALIDVGLDFPNDSGVHRDWALKGLQYVRVIVPDVDESAAGQSWAEEESQRLQEEIQARAVKLGIYKAAPEEEQEQEQAQEDSPYAPSQLQRMREEKEAAWEKEQERRAVQQDHSRAAALHSNRGPLELGAGVQPTIQARTNMATKQVDIIRAPAGGVNIRPPAPKAWLQPVKRKPWVKYYEEQAEVIKGLSVPQLSLLQRLGGPFLVTLLVLAGCYYLSENYTPPPKSARVWPDTAPSAATLWAVTGVLVAGFIMGRMPPLWRAYSKYMTLVTAYPNSLSVIGAIFRHDTVAHLGWNLLTLWFIGLSLHENVGRGTFLAIFLATGTAGAFASLAVNVLRQQWTAYIFGCSGSVLGVFAALCTLRPNSTISVFGYDVPIAAWVFLALFGSLEAIAIVRRLPTAIDHVGHLGGMVTGFGAGLWMRQKVRREQMVATPSEEARQPTAAPQ</sequence>
<evidence type="ECO:0000256" key="5">
    <source>
        <dbReference type="ARBA" id="ARBA00022989"/>
    </source>
</evidence>